<keyword evidence="2" id="KW-1185">Reference proteome</keyword>
<reference evidence="1 2" key="1">
    <citation type="journal article" date="2019" name="Int. J. Syst. Evol. Microbiol.">
        <title>The Global Catalogue of Microorganisms (GCM) 10K type strain sequencing project: providing services to taxonomists for standard genome sequencing and annotation.</title>
        <authorList>
            <consortium name="The Broad Institute Genomics Platform"/>
            <consortium name="The Broad Institute Genome Sequencing Center for Infectious Disease"/>
            <person name="Wu L."/>
            <person name="Ma J."/>
        </authorList>
    </citation>
    <scope>NUCLEOTIDE SEQUENCE [LARGE SCALE GENOMIC DNA]</scope>
    <source>
        <strain evidence="1 2">JCM 13850</strain>
    </source>
</reference>
<gene>
    <name evidence="1" type="ORF">GCM10009727_19510</name>
</gene>
<dbReference type="RefSeq" id="WP_344263840.1">
    <property type="nucleotide sequence ID" value="NZ_BAAAMR010000012.1"/>
</dbReference>
<proteinExistence type="predicted"/>
<evidence type="ECO:0000313" key="2">
    <source>
        <dbReference type="Proteomes" id="UP001501020"/>
    </source>
</evidence>
<evidence type="ECO:0000313" key="1">
    <source>
        <dbReference type="EMBL" id="GAA2128700.1"/>
    </source>
</evidence>
<organism evidence="1 2">
    <name type="scientific">Actinomadura napierensis</name>
    <dbReference type="NCBI Taxonomy" id="267854"/>
    <lineage>
        <taxon>Bacteria</taxon>
        <taxon>Bacillati</taxon>
        <taxon>Actinomycetota</taxon>
        <taxon>Actinomycetes</taxon>
        <taxon>Streptosporangiales</taxon>
        <taxon>Thermomonosporaceae</taxon>
        <taxon>Actinomadura</taxon>
    </lineage>
</organism>
<accession>A0ABN2YMX5</accession>
<sequence length="244" mass="25836">MRVRASVRFHHRERVCAAAGVVLVATALGVPGCDPGGDSYAAPCGVVVDGSASGQNFDADTRVADLLPGFLRTNKCKTLTYVPLDTDSRGSVCSHKDLDLDPDLGGGTDKEAIRAGRQSQAVKDAHAVLACLHARHPGSDVLGALARAADQRPDGKDTYHVLVVSDMLQTDRTVDLTHADLSTAAKRRAILDGPFKGRVPDLGGTALEITDRGRTLKDTRQSVGLNAFWTQLFAAAGHPTVKYD</sequence>
<protein>
    <recommendedName>
        <fullName evidence="3">VWA domain-containing protein</fullName>
    </recommendedName>
</protein>
<dbReference type="Proteomes" id="UP001501020">
    <property type="component" value="Unassembled WGS sequence"/>
</dbReference>
<name>A0ABN2YMX5_9ACTN</name>
<dbReference type="EMBL" id="BAAAMR010000012">
    <property type="protein sequence ID" value="GAA2128700.1"/>
    <property type="molecule type" value="Genomic_DNA"/>
</dbReference>
<evidence type="ECO:0008006" key="3">
    <source>
        <dbReference type="Google" id="ProtNLM"/>
    </source>
</evidence>
<comment type="caution">
    <text evidence="1">The sequence shown here is derived from an EMBL/GenBank/DDBJ whole genome shotgun (WGS) entry which is preliminary data.</text>
</comment>